<dbReference type="PANTHER" id="PTHR30404:SF0">
    <property type="entry name" value="N-ACETYLMURAMOYL-L-ALANINE AMIDASE AMIC"/>
    <property type="match status" value="1"/>
</dbReference>
<feature type="domain" description="MurNAc-LAA" evidence="4">
    <location>
        <begin position="95"/>
        <end position="203"/>
    </location>
</feature>
<evidence type="ECO:0000256" key="3">
    <source>
        <dbReference type="ARBA" id="ARBA00022801"/>
    </source>
</evidence>
<comment type="catalytic activity">
    <reaction evidence="1">
        <text>Hydrolyzes the link between N-acetylmuramoyl residues and L-amino acid residues in certain cell-wall glycopeptides.</text>
        <dbReference type="EC" id="3.5.1.28"/>
    </reaction>
</comment>
<dbReference type="SMART" id="SM00646">
    <property type="entry name" value="Ami_3"/>
    <property type="match status" value="1"/>
</dbReference>
<dbReference type="RefSeq" id="WP_264516222.1">
    <property type="nucleotide sequence ID" value="NZ_JAPDDR010000017.1"/>
</dbReference>
<accession>A0ABT3G9X2</accession>
<dbReference type="PANTHER" id="PTHR30404">
    <property type="entry name" value="N-ACETYLMURAMOYL-L-ALANINE AMIDASE"/>
    <property type="match status" value="1"/>
</dbReference>
<evidence type="ECO:0000259" key="4">
    <source>
        <dbReference type="SMART" id="SM00646"/>
    </source>
</evidence>
<name>A0ABT3G9X2_9BACT</name>
<evidence type="ECO:0000256" key="1">
    <source>
        <dbReference type="ARBA" id="ARBA00001561"/>
    </source>
</evidence>
<dbReference type="EC" id="3.5.1.28" evidence="2"/>
<keyword evidence="6" id="KW-1185">Reference proteome</keyword>
<protein>
    <recommendedName>
        <fullName evidence="2">N-acetylmuramoyl-L-alanine amidase</fullName>
        <ecNumber evidence="2">3.5.1.28</ecNumber>
    </recommendedName>
</protein>
<organism evidence="5 6">
    <name type="scientific">Luteolibacter rhizosphaerae</name>
    <dbReference type="NCBI Taxonomy" id="2989719"/>
    <lineage>
        <taxon>Bacteria</taxon>
        <taxon>Pseudomonadati</taxon>
        <taxon>Verrucomicrobiota</taxon>
        <taxon>Verrucomicrobiia</taxon>
        <taxon>Verrucomicrobiales</taxon>
        <taxon>Verrucomicrobiaceae</taxon>
        <taxon>Luteolibacter</taxon>
    </lineage>
</organism>
<gene>
    <name evidence="5" type="ORF">OJ996_23845</name>
</gene>
<evidence type="ECO:0000313" key="5">
    <source>
        <dbReference type="EMBL" id="MCW1916641.1"/>
    </source>
</evidence>
<keyword evidence="3" id="KW-0378">Hydrolase</keyword>
<dbReference type="Proteomes" id="UP001165653">
    <property type="component" value="Unassembled WGS sequence"/>
</dbReference>
<dbReference type="Pfam" id="PF01520">
    <property type="entry name" value="Amidase_3"/>
    <property type="match status" value="1"/>
</dbReference>
<sequence length="206" mass="22276">MPASPSTAGPAFWRALRVLVLLSLGLLAQAQARFSTVVIDAGHGGKDKGAYWGGVRESHLTLQVAQRLEALLKKKGMKTAMTRRSDTFVSLGSRVAVANRHRSSVFVSIHFNACPDRRYRGVETFYAGPAGRKLAVAIQGRLASRLKTSNRGVKQKSYKVLRLTSSPAVLVECGFMSNTAERGRCRTAVYQQAAAQAICDGIIAAR</sequence>
<comment type="caution">
    <text evidence="5">The sequence shown here is derived from an EMBL/GenBank/DDBJ whole genome shotgun (WGS) entry which is preliminary data.</text>
</comment>
<dbReference type="CDD" id="cd02696">
    <property type="entry name" value="MurNAc-LAA"/>
    <property type="match status" value="1"/>
</dbReference>
<evidence type="ECO:0000256" key="2">
    <source>
        <dbReference type="ARBA" id="ARBA00011901"/>
    </source>
</evidence>
<dbReference type="Gene3D" id="3.40.630.40">
    <property type="entry name" value="Zn-dependent exopeptidases"/>
    <property type="match status" value="1"/>
</dbReference>
<reference evidence="5" key="1">
    <citation type="submission" date="2022-10" db="EMBL/GenBank/DDBJ databases">
        <title>Luteolibacter sp. GHJ8, whole genome shotgun sequencing project.</title>
        <authorList>
            <person name="Zhao G."/>
            <person name="Shen L."/>
        </authorList>
    </citation>
    <scope>NUCLEOTIDE SEQUENCE</scope>
    <source>
        <strain evidence="5">GHJ8</strain>
    </source>
</reference>
<dbReference type="InterPro" id="IPR050695">
    <property type="entry name" value="N-acetylmuramoyl_amidase_3"/>
</dbReference>
<dbReference type="InterPro" id="IPR002508">
    <property type="entry name" value="MurNAc-LAA_cat"/>
</dbReference>
<proteinExistence type="predicted"/>
<dbReference type="SUPFAM" id="SSF53187">
    <property type="entry name" value="Zn-dependent exopeptidases"/>
    <property type="match status" value="1"/>
</dbReference>
<dbReference type="EMBL" id="JAPDDR010000017">
    <property type="protein sequence ID" value="MCW1916641.1"/>
    <property type="molecule type" value="Genomic_DNA"/>
</dbReference>
<evidence type="ECO:0000313" key="6">
    <source>
        <dbReference type="Proteomes" id="UP001165653"/>
    </source>
</evidence>